<dbReference type="InterPro" id="IPR008266">
    <property type="entry name" value="Tyr_kinase_AS"/>
</dbReference>
<dbReference type="GO" id="GO:0004672">
    <property type="term" value="F:protein kinase activity"/>
    <property type="evidence" value="ECO:0007669"/>
    <property type="project" value="InterPro"/>
</dbReference>
<feature type="region of interest" description="Disordered" evidence="1">
    <location>
        <begin position="460"/>
        <end position="479"/>
    </location>
</feature>
<feature type="compositionally biased region" description="Low complexity" evidence="1">
    <location>
        <begin position="1597"/>
        <end position="1610"/>
    </location>
</feature>
<dbReference type="EMBL" id="JAWDGP010000881">
    <property type="protein sequence ID" value="KAK3796449.1"/>
    <property type="molecule type" value="Genomic_DNA"/>
</dbReference>
<dbReference type="CDD" id="cd00192">
    <property type="entry name" value="PTKc"/>
    <property type="match status" value="1"/>
</dbReference>
<feature type="compositionally biased region" description="Basic and acidic residues" evidence="1">
    <location>
        <begin position="1382"/>
        <end position="1396"/>
    </location>
</feature>
<dbReference type="PRINTS" id="PR00109">
    <property type="entry name" value="TYRKINASE"/>
</dbReference>
<proteinExistence type="predicted"/>
<feature type="region of interest" description="Disordered" evidence="1">
    <location>
        <begin position="854"/>
        <end position="907"/>
    </location>
</feature>
<gene>
    <name evidence="3" type="ORF">RRG08_009226</name>
</gene>
<feature type="region of interest" description="Disordered" evidence="1">
    <location>
        <begin position="669"/>
        <end position="699"/>
    </location>
</feature>
<feature type="compositionally biased region" description="Polar residues" evidence="1">
    <location>
        <begin position="935"/>
        <end position="957"/>
    </location>
</feature>
<dbReference type="Gene3D" id="3.30.200.20">
    <property type="entry name" value="Phosphorylase Kinase, domain 1"/>
    <property type="match status" value="1"/>
</dbReference>
<feature type="compositionally biased region" description="Acidic residues" evidence="1">
    <location>
        <begin position="1069"/>
        <end position="1081"/>
    </location>
</feature>
<feature type="compositionally biased region" description="Low complexity" evidence="1">
    <location>
        <begin position="1565"/>
        <end position="1578"/>
    </location>
</feature>
<comment type="caution">
    <text evidence="3">The sequence shown here is derived from an EMBL/GenBank/DDBJ whole genome shotgun (WGS) entry which is preliminary data.</text>
</comment>
<dbReference type="GO" id="GO:0005524">
    <property type="term" value="F:ATP binding"/>
    <property type="evidence" value="ECO:0007669"/>
    <property type="project" value="InterPro"/>
</dbReference>
<feature type="region of interest" description="Disordered" evidence="1">
    <location>
        <begin position="1258"/>
        <end position="1280"/>
    </location>
</feature>
<evidence type="ECO:0000313" key="4">
    <source>
        <dbReference type="Proteomes" id="UP001283361"/>
    </source>
</evidence>
<organism evidence="3 4">
    <name type="scientific">Elysia crispata</name>
    <name type="common">lettuce slug</name>
    <dbReference type="NCBI Taxonomy" id="231223"/>
    <lineage>
        <taxon>Eukaryota</taxon>
        <taxon>Metazoa</taxon>
        <taxon>Spiralia</taxon>
        <taxon>Lophotrochozoa</taxon>
        <taxon>Mollusca</taxon>
        <taxon>Gastropoda</taxon>
        <taxon>Heterobranchia</taxon>
        <taxon>Euthyneura</taxon>
        <taxon>Panpulmonata</taxon>
        <taxon>Sacoglossa</taxon>
        <taxon>Placobranchoidea</taxon>
        <taxon>Plakobranchidae</taxon>
        <taxon>Elysia</taxon>
    </lineage>
</organism>
<feature type="compositionally biased region" description="Basic and acidic residues" evidence="1">
    <location>
        <begin position="1157"/>
        <end position="1169"/>
    </location>
</feature>
<feature type="compositionally biased region" description="Low complexity" evidence="1">
    <location>
        <begin position="1401"/>
        <end position="1410"/>
    </location>
</feature>
<feature type="compositionally biased region" description="Low complexity" evidence="1">
    <location>
        <begin position="1095"/>
        <end position="1119"/>
    </location>
</feature>
<feature type="region of interest" description="Disordered" evidence="1">
    <location>
        <begin position="1382"/>
        <end position="1410"/>
    </location>
</feature>
<reference evidence="3" key="1">
    <citation type="journal article" date="2023" name="G3 (Bethesda)">
        <title>A reference genome for the long-term kleptoplast-retaining sea slug Elysia crispata morphotype clarki.</title>
        <authorList>
            <person name="Eastman K.E."/>
            <person name="Pendleton A.L."/>
            <person name="Shaikh M.A."/>
            <person name="Suttiyut T."/>
            <person name="Ogas R."/>
            <person name="Tomko P."/>
            <person name="Gavelis G."/>
            <person name="Widhalm J.R."/>
            <person name="Wisecaver J.H."/>
        </authorList>
    </citation>
    <scope>NUCLEOTIDE SEQUENCE</scope>
    <source>
        <strain evidence="3">ECLA1</strain>
    </source>
</reference>
<evidence type="ECO:0000313" key="3">
    <source>
        <dbReference type="EMBL" id="KAK3796449.1"/>
    </source>
</evidence>
<evidence type="ECO:0000259" key="2">
    <source>
        <dbReference type="PROSITE" id="PS50011"/>
    </source>
</evidence>
<name>A0AAE1AYK9_9GAST</name>
<dbReference type="PROSITE" id="PS00109">
    <property type="entry name" value="PROTEIN_KINASE_TYR"/>
    <property type="match status" value="1"/>
</dbReference>
<dbReference type="PANTHER" id="PTHR24417">
    <property type="entry name" value="SERINE/THREONINE-PROTEIN KINASE LMTK1"/>
    <property type="match status" value="1"/>
</dbReference>
<dbReference type="Pfam" id="PF07714">
    <property type="entry name" value="PK_Tyr_Ser-Thr"/>
    <property type="match status" value="1"/>
</dbReference>
<feature type="compositionally biased region" description="Polar residues" evidence="1">
    <location>
        <begin position="1304"/>
        <end position="1319"/>
    </location>
</feature>
<dbReference type="PROSITE" id="PS50011">
    <property type="entry name" value="PROTEIN_KINASE_DOM"/>
    <property type="match status" value="1"/>
</dbReference>
<protein>
    <recommendedName>
        <fullName evidence="2">Protein kinase domain-containing protein</fullName>
    </recommendedName>
</protein>
<dbReference type="InterPro" id="IPR001245">
    <property type="entry name" value="Ser-Thr/Tyr_kinase_cat_dom"/>
</dbReference>
<dbReference type="SUPFAM" id="SSF56112">
    <property type="entry name" value="Protein kinase-like (PK-like)"/>
    <property type="match status" value="1"/>
</dbReference>
<dbReference type="Proteomes" id="UP001283361">
    <property type="component" value="Unassembled WGS sequence"/>
</dbReference>
<feature type="region of interest" description="Disordered" evidence="1">
    <location>
        <begin position="527"/>
        <end position="547"/>
    </location>
</feature>
<dbReference type="InterPro" id="IPR000719">
    <property type="entry name" value="Prot_kinase_dom"/>
</dbReference>
<keyword evidence="4" id="KW-1185">Reference proteome</keyword>
<dbReference type="PANTHER" id="PTHR24417:SF7">
    <property type="entry name" value="CHROMATIN MODIFICATION-RELATED PROTEIN EAF1"/>
    <property type="match status" value="1"/>
</dbReference>
<feature type="region of interest" description="Disordered" evidence="1">
    <location>
        <begin position="1304"/>
        <end position="1328"/>
    </location>
</feature>
<evidence type="ECO:0000256" key="1">
    <source>
        <dbReference type="SAM" id="MobiDB-lite"/>
    </source>
</evidence>
<feature type="region of interest" description="Disordered" evidence="1">
    <location>
        <begin position="930"/>
        <end position="957"/>
    </location>
</feature>
<feature type="compositionally biased region" description="Polar residues" evidence="1">
    <location>
        <begin position="690"/>
        <end position="699"/>
    </location>
</feature>
<dbReference type="Gene3D" id="1.10.510.10">
    <property type="entry name" value="Transferase(Phosphotransferase) domain 1"/>
    <property type="match status" value="1"/>
</dbReference>
<accession>A0AAE1AYK9</accession>
<feature type="region of interest" description="Disordered" evidence="1">
    <location>
        <begin position="1042"/>
        <end position="1173"/>
    </location>
</feature>
<dbReference type="InterPro" id="IPR011009">
    <property type="entry name" value="Kinase-like_dom_sf"/>
</dbReference>
<feature type="compositionally biased region" description="Basic and acidic residues" evidence="1">
    <location>
        <begin position="856"/>
        <end position="876"/>
    </location>
</feature>
<feature type="domain" description="Protein kinase" evidence="2">
    <location>
        <begin position="108"/>
        <end position="385"/>
    </location>
</feature>
<sequence>MIFLIIVSIALTVCLVVVVINCLNCLKRQKKQTFRPTQPERAHNNPSFTVEITDSQDNEHVAIEPLPDILSITTAAPIRPKIICSERGKQDAALSLVSVQRSFPREQIQYLNEVESGWFGKVLDSEACKIISGCDKSRVMVKMLKDDAHKSEQKQFLDEVLAFRCLEHANLLGLLGQCVETTPFLILLEFAPHGNLKTFLVEHRLEAEAMIKRHRLQGFAVDVAAGLACLHRHGYIHNDLAARNCLIMSDYTVKIGDYGISDVLFKEDYMVSGSHLLPVRWMAPETVVQSKGVWTSQPGNKVSDMWAFGVLLWEVFSFGDRPYNMLTDQAVLQGVVVDKLLKPEELDTRLNDRDTLWQLMGQCWQEPAQRVEIEYVYQQLDHMISARRDTVEVSVDFEQRWSELPPNKRASSIDTDLGSRIALAGSFAGSTTTEKSSDTSINIEAVSDLTPNLEIMENSPVPSTHDFHGSGDQKDGLTGAAEIKNNTSGLAGSGDAEKSFTSMVIADIVVESVNQEAVITPVKPVAVTSSTPADSKPSETSEYFSPLTSTPASLYETAIETSKTPESGSKDSVLMGIDSTVQYIDISEDAELTSIKQEINEGEESLHLSGDFNDFVRASPTVKSLDFGDFESSQLDTDVEVSNNKGVPSGISSDFSEFEGASENFSTLGAIDKTADQNQPTETTKHLSEKSNTPQTSQSLSLQFESLNLESLAQINLKDPISDFASETEPQGPQPHDIVVPESFQMSESVPAEQVEASTPGPLLDEDVDKLVQSSHEPEQASLGNISVASLPSEPAQFVIPETTAVLAAQAMAFTGVPEQQHSLDQNLISLPAHVPATEALEASQDSLMAALGESLESHPKSQEQEGSLQEEKVTEDPSGSEKVGTSRKYESQTAMHSLSIVEEEERLKSDLDSDVCNTYHHPPANVQLEGALQDGSSTPTSHSCKPSSNESSFQHNYRSDNLEKYESGIANNMKGTSRKSDLLYESKEKLPIITQDDHAFSHQGFHSLNYEYSMVNGDKFLHHTVCDDGAILPSQHYEVVDPGLLSPDDDTTADSGILSGRQEHFSDSGDDDEDDEDDGVAGDSSNIGFSRTESPFSAPSPADSDSDVSSTSSTSTSGSSGGEYSCDTGHHTARPSLDTGQRFSLPLDTGQSNHRRIGDSGSGKKAEVGSEEETLEMITNLYLSKGVKSPRIFEMRPLETIPEDKVLSSPSLYRDNSMPTSSDTSSLDVKYEDLFGSDGFEWDDLCEDSMTEDLRTNSETIPSSLPQSVSDQTTDLDLDTPISSTRQALQHILSRTGLLSKTSYSSEPSNRQLNSEPLTSVFSPNHPSSSSTSFGLSSISNLNRSYVSSGEISTSLYSLAEDYSFDSDSLSEVCDKTSVHSLDHEEVEDPARDTENILGSCSPSTTPSSILSPELASLSHEMHISDNACGADPLLPSISGKGTKPSHADEKSEATTSSMAEWDLLGLETGATPLDHSTNSDKESSSSSRPNQDLLRLEAGTTPPDPSTDSAEEKSSPSEPNQDLLGLEAGTTPDPSTDSAEEKSSSSEPNQDLLGLEAGTTPPSRSTDSAKESSSSSEPNQDLLGLEAGTTPPDPSTDSAKESSSSSVSNQATLIDLL</sequence>
<feature type="compositionally biased region" description="Basic and acidic residues" evidence="1">
    <location>
        <begin position="465"/>
        <end position="475"/>
    </location>
</feature>
<feature type="region of interest" description="Disordered" evidence="1">
    <location>
        <begin position="1428"/>
        <end position="1619"/>
    </location>
</feature>